<evidence type="ECO:0000256" key="7">
    <source>
        <dbReference type="ARBA" id="ARBA00023125"/>
    </source>
</evidence>
<feature type="region of interest" description="Disordered" evidence="9">
    <location>
        <begin position="237"/>
        <end position="256"/>
    </location>
</feature>
<accession>A0A1V8TTL3</accession>
<dbReference type="InterPro" id="IPR032042">
    <property type="entry name" value="POT1PC"/>
</dbReference>
<gene>
    <name evidence="11" type="ORF">B0A48_00038</name>
</gene>
<evidence type="ECO:0000256" key="1">
    <source>
        <dbReference type="ARBA" id="ARBA00004123"/>
    </source>
</evidence>
<feature type="compositionally biased region" description="Basic and acidic residues" evidence="9">
    <location>
        <begin position="246"/>
        <end position="256"/>
    </location>
</feature>
<dbReference type="STRING" id="1507870.A0A1V8TTL3"/>
<feature type="region of interest" description="Disordered" evidence="9">
    <location>
        <begin position="359"/>
        <end position="395"/>
    </location>
</feature>
<dbReference type="InParanoid" id="A0A1V8TTL3"/>
<sequence>MALPTGFTDLQTANSAPPGTILNLIGVVVDFLPPTVNRAGQWQTTIRLQDLKFQNSIYGAKGLGVRFFRPRELDMPEVHDTGDIVLIRSVKMNSFNGQVFAISTFNTVDVVFPYPAIPSPEFAITYTGGKKMQCRGTPASINSVSSLEQQYVIGLKTAMSQVIPRPKYDVSLKVGDDRSKLEKGRSTKKLQRICELEDRRFADICGEVIKKFPRQYGDCELYITDYTENKAMFHYRPPEDIDNDDDTRRDGDKYGYSEGTKREWPGPFGYRCLKVNLKEPHASFVNQRVKEGDFVLLQNVKIKLRDGYDKLEGDMWPDMMYPMKVQVQFMGKHDTTELKELRERKELYWAQRQAEKERLANAKAPLSKGAKRKRRQQAKLAEEQAARAAAGEPMDTAEDPVVPDAGHINPHVRCSNDIQSNTPLASMLDAEGTRRHTNETPDGRSYILPFVNAKYRTRVRVIEYFPPDIEDFAIAVEADEDDSLHEYPPSTTQWEWSFSLHLEAAAGGAQSNTGSTWVNVSHQEAQHLLGTGFEYEPCDLRRNPRVLRKLAEKLEILWGDLEERRKAGDNDRPANVPFDCYLLEYGLLKDDGDERRLEDWQRRYMLHGVTIL</sequence>
<dbReference type="AlphaFoldDB" id="A0A1V8TTL3"/>
<dbReference type="Gene3D" id="2.40.50.140">
    <property type="entry name" value="Nucleic acid-binding proteins"/>
    <property type="match status" value="2"/>
</dbReference>
<proteinExistence type="inferred from homology"/>
<dbReference type="InterPro" id="IPR012340">
    <property type="entry name" value="NA-bd_OB-fold"/>
</dbReference>
<evidence type="ECO:0000313" key="11">
    <source>
        <dbReference type="EMBL" id="OQO14657.1"/>
    </source>
</evidence>
<evidence type="ECO:0000256" key="2">
    <source>
        <dbReference type="ARBA" id="ARBA00004574"/>
    </source>
</evidence>
<dbReference type="GO" id="GO:0098505">
    <property type="term" value="F:G-rich strand telomeric DNA binding"/>
    <property type="evidence" value="ECO:0007669"/>
    <property type="project" value="TreeGrafter"/>
</dbReference>
<keyword evidence="8" id="KW-0539">Nucleus</keyword>
<keyword evidence="7" id="KW-0238">DNA-binding</keyword>
<dbReference type="Pfam" id="PF16686">
    <property type="entry name" value="POT1PC"/>
    <property type="match status" value="1"/>
</dbReference>
<dbReference type="InterPro" id="IPR011564">
    <property type="entry name" value="Telomer_end-bd_POT1/Cdc13"/>
</dbReference>
<evidence type="ECO:0000256" key="6">
    <source>
        <dbReference type="ARBA" id="ARBA00022895"/>
    </source>
</evidence>
<keyword evidence="5" id="KW-0158">Chromosome</keyword>
<dbReference type="GO" id="GO:0000783">
    <property type="term" value="C:nuclear telomere cap complex"/>
    <property type="evidence" value="ECO:0007669"/>
    <property type="project" value="TreeGrafter"/>
</dbReference>
<protein>
    <recommendedName>
        <fullName evidence="4">Protection of telomeres protein 1</fullName>
    </recommendedName>
</protein>
<evidence type="ECO:0000256" key="9">
    <source>
        <dbReference type="SAM" id="MobiDB-lite"/>
    </source>
</evidence>
<dbReference type="Proteomes" id="UP000192596">
    <property type="component" value="Unassembled WGS sequence"/>
</dbReference>
<dbReference type="SMART" id="SM00976">
    <property type="entry name" value="Telo_bind"/>
    <property type="match status" value="1"/>
</dbReference>
<dbReference type="SUPFAM" id="SSF50249">
    <property type="entry name" value="Nucleic acid-binding proteins"/>
    <property type="match status" value="2"/>
</dbReference>
<keyword evidence="6" id="KW-0779">Telomere</keyword>
<comment type="subcellular location">
    <subcellularLocation>
        <location evidence="2">Chromosome</location>
        <location evidence="2">Telomere</location>
    </subcellularLocation>
    <subcellularLocation>
        <location evidence="1">Nucleus</location>
    </subcellularLocation>
</comment>
<comment type="similarity">
    <text evidence="3">Belongs to the telombin family.</text>
</comment>
<dbReference type="InterPro" id="IPR028389">
    <property type="entry name" value="POT1"/>
</dbReference>
<dbReference type="FunFam" id="2.40.50.140:FF:000303">
    <property type="entry name" value="Protection of telomeres protein 1"/>
    <property type="match status" value="1"/>
</dbReference>
<dbReference type="GO" id="GO:0032210">
    <property type="term" value="P:regulation of telomere maintenance via telomerase"/>
    <property type="evidence" value="ECO:0007669"/>
    <property type="project" value="TreeGrafter"/>
</dbReference>
<evidence type="ECO:0000313" key="12">
    <source>
        <dbReference type="Proteomes" id="UP000192596"/>
    </source>
</evidence>
<dbReference type="OrthoDB" id="2186770at2759"/>
<dbReference type="PANTHER" id="PTHR14513">
    <property type="entry name" value="PROTECTION OF TELOMERES 1"/>
    <property type="match status" value="1"/>
</dbReference>
<name>A0A1V8TTL3_9PEZI</name>
<dbReference type="GO" id="GO:0010521">
    <property type="term" value="F:telomerase inhibitor activity"/>
    <property type="evidence" value="ECO:0007669"/>
    <property type="project" value="TreeGrafter"/>
</dbReference>
<comment type="caution">
    <text evidence="11">The sequence shown here is derived from an EMBL/GenBank/DDBJ whole genome shotgun (WGS) entry which is preliminary data.</text>
</comment>
<evidence type="ECO:0000259" key="10">
    <source>
        <dbReference type="SMART" id="SM00976"/>
    </source>
</evidence>
<keyword evidence="12" id="KW-1185">Reference proteome</keyword>
<dbReference type="Pfam" id="PF02765">
    <property type="entry name" value="POT1"/>
    <property type="match status" value="1"/>
</dbReference>
<organism evidence="11 12">
    <name type="scientific">Cryoendolithus antarcticus</name>
    <dbReference type="NCBI Taxonomy" id="1507870"/>
    <lineage>
        <taxon>Eukaryota</taxon>
        <taxon>Fungi</taxon>
        <taxon>Dikarya</taxon>
        <taxon>Ascomycota</taxon>
        <taxon>Pezizomycotina</taxon>
        <taxon>Dothideomycetes</taxon>
        <taxon>Dothideomycetidae</taxon>
        <taxon>Cladosporiales</taxon>
        <taxon>Cladosporiaceae</taxon>
        <taxon>Cryoendolithus</taxon>
    </lineage>
</organism>
<dbReference type="EMBL" id="NAJO01000001">
    <property type="protein sequence ID" value="OQO14657.1"/>
    <property type="molecule type" value="Genomic_DNA"/>
</dbReference>
<feature type="domain" description="Telomeric single stranded DNA binding POT1/Cdc13" evidence="10">
    <location>
        <begin position="7"/>
        <end position="152"/>
    </location>
</feature>
<evidence type="ECO:0000256" key="8">
    <source>
        <dbReference type="ARBA" id="ARBA00023242"/>
    </source>
</evidence>
<evidence type="ECO:0000256" key="5">
    <source>
        <dbReference type="ARBA" id="ARBA00022454"/>
    </source>
</evidence>
<evidence type="ECO:0000256" key="4">
    <source>
        <dbReference type="ARBA" id="ARBA00015253"/>
    </source>
</evidence>
<evidence type="ECO:0000256" key="3">
    <source>
        <dbReference type="ARBA" id="ARBA00008442"/>
    </source>
</evidence>
<dbReference type="GO" id="GO:0016233">
    <property type="term" value="P:telomere capping"/>
    <property type="evidence" value="ECO:0007669"/>
    <property type="project" value="TreeGrafter"/>
</dbReference>
<reference evidence="12" key="1">
    <citation type="submission" date="2017-03" db="EMBL/GenBank/DDBJ databases">
        <title>Genomes of endolithic fungi from Antarctica.</title>
        <authorList>
            <person name="Coleine C."/>
            <person name="Masonjones S."/>
            <person name="Stajich J.E."/>
        </authorList>
    </citation>
    <scope>NUCLEOTIDE SEQUENCE [LARGE SCALE GENOMIC DNA]</scope>
    <source>
        <strain evidence="12">CCFEE 5527</strain>
    </source>
</reference>
<dbReference type="PANTHER" id="PTHR14513:SF0">
    <property type="entry name" value="PROTECTION OF TELOMERES PROTEIN 1"/>
    <property type="match status" value="1"/>
</dbReference>